<organism evidence="2 3">
    <name type="scientific">Prorocentrum cordatum</name>
    <dbReference type="NCBI Taxonomy" id="2364126"/>
    <lineage>
        <taxon>Eukaryota</taxon>
        <taxon>Sar</taxon>
        <taxon>Alveolata</taxon>
        <taxon>Dinophyceae</taxon>
        <taxon>Prorocentrales</taxon>
        <taxon>Prorocentraceae</taxon>
        <taxon>Prorocentrum</taxon>
    </lineage>
</organism>
<sequence>MPTITEGVACISRTHVSNISTDWVTLTSLRDGRRWVTCDRSCAGFCKYVKNSSEMLEHLQELRTFQCDRLMADSAQASTDPFQDTSTEGSSPENPLKRAKKSMADDIAGNLMRLPRSLRPGWITLNVECEGGTTRSVNVLSAPYGRTKLTIERADESLAVLLMKPRRVGFPNALVPEIARPYVKWLGSQQTCRVKYFNGALQKWSCKTKRAPMVGSPAGFQRGVDAAAAELQEFRDVNHVERRDVEGERDGA</sequence>
<feature type="region of interest" description="Disordered" evidence="1">
    <location>
        <begin position="76"/>
        <end position="100"/>
    </location>
</feature>
<protein>
    <submittedName>
        <fullName evidence="2">Uncharacterized protein</fullName>
    </submittedName>
</protein>
<name>A0ABN9QIW6_9DINO</name>
<dbReference type="Proteomes" id="UP001189429">
    <property type="component" value="Unassembled WGS sequence"/>
</dbReference>
<evidence type="ECO:0000313" key="2">
    <source>
        <dbReference type="EMBL" id="CAK0804751.1"/>
    </source>
</evidence>
<keyword evidence="3" id="KW-1185">Reference proteome</keyword>
<feature type="compositionally biased region" description="Polar residues" evidence="1">
    <location>
        <begin position="76"/>
        <end position="93"/>
    </location>
</feature>
<evidence type="ECO:0000256" key="1">
    <source>
        <dbReference type="SAM" id="MobiDB-lite"/>
    </source>
</evidence>
<reference evidence="2" key="1">
    <citation type="submission" date="2023-10" db="EMBL/GenBank/DDBJ databases">
        <authorList>
            <person name="Chen Y."/>
            <person name="Shah S."/>
            <person name="Dougan E. K."/>
            <person name="Thang M."/>
            <person name="Chan C."/>
        </authorList>
    </citation>
    <scope>NUCLEOTIDE SEQUENCE [LARGE SCALE GENOMIC DNA]</scope>
</reference>
<proteinExistence type="predicted"/>
<comment type="caution">
    <text evidence="2">The sequence shown here is derived from an EMBL/GenBank/DDBJ whole genome shotgun (WGS) entry which is preliminary data.</text>
</comment>
<dbReference type="EMBL" id="CAUYUJ010003313">
    <property type="protein sequence ID" value="CAK0804751.1"/>
    <property type="molecule type" value="Genomic_DNA"/>
</dbReference>
<gene>
    <name evidence="2" type="ORF">PCOR1329_LOCUS11452</name>
</gene>
<evidence type="ECO:0000313" key="3">
    <source>
        <dbReference type="Proteomes" id="UP001189429"/>
    </source>
</evidence>
<accession>A0ABN9QIW6</accession>